<name>A0AAV4ARB1_9GAST</name>
<dbReference type="EMBL" id="BLXT01004211">
    <property type="protein sequence ID" value="GFO10825.1"/>
    <property type="molecule type" value="Genomic_DNA"/>
</dbReference>
<evidence type="ECO:0000313" key="1">
    <source>
        <dbReference type="EMBL" id="GFO10825.1"/>
    </source>
</evidence>
<dbReference type="Proteomes" id="UP000735302">
    <property type="component" value="Unassembled WGS sequence"/>
</dbReference>
<comment type="caution">
    <text evidence="1">The sequence shown here is derived from an EMBL/GenBank/DDBJ whole genome shotgun (WGS) entry which is preliminary data.</text>
</comment>
<dbReference type="AlphaFoldDB" id="A0AAV4ARB1"/>
<evidence type="ECO:0000313" key="2">
    <source>
        <dbReference type="Proteomes" id="UP000735302"/>
    </source>
</evidence>
<accession>A0AAV4ARB1</accession>
<sequence>MSRRLPSSLLPSSPHHHQDCRAAEQYRLHAGPHRLYVKVKVWMSKKALARDIPFFSDLSLPPSEYWIMTLF</sequence>
<organism evidence="1 2">
    <name type="scientific">Plakobranchus ocellatus</name>
    <dbReference type="NCBI Taxonomy" id="259542"/>
    <lineage>
        <taxon>Eukaryota</taxon>
        <taxon>Metazoa</taxon>
        <taxon>Spiralia</taxon>
        <taxon>Lophotrochozoa</taxon>
        <taxon>Mollusca</taxon>
        <taxon>Gastropoda</taxon>
        <taxon>Heterobranchia</taxon>
        <taxon>Euthyneura</taxon>
        <taxon>Panpulmonata</taxon>
        <taxon>Sacoglossa</taxon>
        <taxon>Placobranchoidea</taxon>
        <taxon>Plakobranchidae</taxon>
        <taxon>Plakobranchus</taxon>
    </lineage>
</organism>
<gene>
    <name evidence="1" type="ORF">PoB_003733000</name>
</gene>
<proteinExistence type="predicted"/>
<protein>
    <submittedName>
        <fullName evidence="1">Uncharacterized protein</fullName>
    </submittedName>
</protein>
<keyword evidence="2" id="KW-1185">Reference proteome</keyword>
<reference evidence="1 2" key="1">
    <citation type="journal article" date="2021" name="Elife">
        <title>Chloroplast acquisition without the gene transfer in kleptoplastic sea slugs, Plakobranchus ocellatus.</title>
        <authorList>
            <person name="Maeda T."/>
            <person name="Takahashi S."/>
            <person name="Yoshida T."/>
            <person name="Shimamura S."/>
            <person name="Takaki Y."/>
            <person name="Nagai Y."/>
            <person name="Toyoda A."/>
            <person name="Suzuki Y."/>
            <person name="Arimoto A."/>
            <person name="Ishii H."/>
            <person name="Satoh N."/>
            <person name="Nishiyama T."/>
            <person name="Hasebe M."/>
            <person name="Maruyama T."/>
            <person name="Minagawa J."/>
            <person name="Obokata J."/>
            <person name="Shigenobu S."/>
        </authorList>
    </citation>
    <scope>NUCLEOTIDE SEQUENCE [LARGE SCALE GENOMIC DNA]</scope>
</reference>